<evidence type="ECO:0000256" key="6">
    <source>
        <dbReference type="ARBA" id="ARBA00022679"/>
    </source>
</evidence>
<evidence type="ECO:0000256" key="10">
    <source>
        <dbReference type="ARBA" id="ARBA00023014"/>
    </source>
</evidence>
<evidence type="ECO:0000256" key="5">
    <source>
        <dbReference type="ARBA" id="ARBA00022603"/>
    </source>
</evidence>
<dbReference type="InterPro" id="IPR013785">
    <property type="entry name" value="Aldolase_TIM"/>
</dbReference>
<keyword evidence="7" id="KW-0949">S-adenosyl-L-methionine</keyword>
<dbReference type="Gene3D" id="3.20.20.70">
    <property type="entry name" value="Aldolase class I"/>
    <property type="match status" value="1"/>
</dbReference>
<dbReference type="PIRSF" id="PIRSF006004">
    <property type="entry name" value="CHP00048"/>
    <property type="match status" value="1"/>
</dbReference>
<feature type="domain" description="Radical SAM core" evidence="11">
    <location>
        <begin position="34"/>
        <end position="254"/>
    </location>
</feature>
<dbReference type="SFLD" id="SFLDS00029">
    <property type="entry name" value="Radical_SAM"/>
    <property type="match status" value="1"/>
</dbReference>
<gene>
    <name evidence="12" type="ORF">ADK38_28545</name>
</gene>
<protein>
    <recommendedName>
        <fullName evidence="11">Radical SAM core domain-containing protein</fullName>
    </recommendedName>
</protein>
<evidence type="ECO:0000256" key="8">
    <source>
        <dbReference type="ARBA" id="ARBA00022723"/>
    </source>
</evidence>
<keyword evidence="3" id="KW-0004">4Fe-4S</keyword>
<comment type="caution">
    <text evidence="12">The sequence shown here is derived from an EMBL/GenBank/DDBJ whole genome shotgun (WGS) entry which is preliminary data.</text>
</comment>
<dbReference type="PANTHER" id="PTHR30544:SF5">
    <property type="entry name" value="RADICAL SAM CORE DOMAIN-CONTAINING PROTEIN"/>
    <property type="match status" value="1"/>
</dbReference>
<dbReference type="PANTHER" id="PTHR30544">
    <property type="entry name" value="23S RRNA METHYLTRANSFERASE"/>
    <property type="match status" value="1"/>
</dbReference>
<dbReference type="EMBL" id="LGUT01002565">
    <property type="protein sequence ID" value="KOG86882.1"/>
    <property type="molecule type" value="Genomic_DNA"/>
</dbReference>
<dbReference type="RefSeq" id="WP_030888896.1">
    <property type="nucleotide sequence ID" value="NZ_JBIRHZ010000016.1"/>
</dbReference>
<name>A0ABR5J0D9_9ACTN</name>
<keyword evidence="4" id="KW-0963">Cytoplasm</keyword>
<dbReference type="InterPro" id="IPR040072">
    <property type="entry name" value="Methyltransferase_A"/>
</dbReference>
<evidence type="ECO:0000256" key="2">
    <source>
        <dbReference type="ARBA" id="ARBA00004496"/>
    </source>
</evidence>
<keyword evidence="6" id="KW-0808">Transferase</keyword>
<evidence type="ECO:0000256" key="9">
    <source>
        <dbReference type="ARBA" id="ARBA00023004"/>
    </source>
</evidence>
<accession>A0ABR5J0D9</accession>
<dbReference type="InterPro" id="IPR007197">
    <property type="entry name" value="rSAM"/>
</dbReference>
<keyword evidence="8" id="KW-0479">Metal-binding</keyword>
<dbReference type="Pfam" id="PF04055">
    <property type="entry name" value="Radical_SAM"/>
    <property type="match status" value="1"/>
</dbReference>
<dbReference type="InterPro" id="IPR058240">
    <property type="entry name" value="rSAM_sf"/>
</dbReference>
<dbReference type="SFLD" id="SFLDF00275">
    <property type="entry name" value="adenosine_C2_methyltransferase"/>
    <property type="match status" value="1"/>
</dbReference>
<keyword evidence="13" id="KW-1185">Reference proteome</keyword>
<evidence type="ECO:0000256" key="3">
    <source>
        <dbReference type="ARBA" id="ARBA00022485"/>
    </source>
</evidence>
<evidence type="ECO:0000256" key="4">
    <source>
        <dbReference type="ARBA" id="ARBA00022490"/>
    </source>
</evidence>
<dbReference type="Proteomes" id="UP000037020">
    <property type="component" value="Unassembled WGS sequence"/>
</dbReference>
<evidence type="ECO:0000313" key="13">
    <source>
        <dbReference type="Proteomes" id="UP000037020"/>
    </source>
</evidence>
<keyword evidence="10" id="KW-0411">Iron-sulfur</keyword>
<evidence type="ECO:0000256" key="7">
    <source>
        <dbReference type="ARBA" id="ARBA00022691"/>
    </source>
</evidence>
<evidence type="ECO:0000313" key="12">
    <source>
        <dbReference type="EMBL" id="KOG86882.1"/>
    </source>
</evidence>
<reference evidence="12 13" key="1">
    <citation type="submission" date="2015-07" db="EMBL/GenBank/DDBJ databases">
        <authorList>
            <person name="Ju K.-S."/>
            <person name="Doroghazi J.R."/>
            <person name="Metcalf W.W."/>
        </authorList>
    </citation>
    <scope>NUCLEOTIDE SEQUENCE [LARGE SCALE GENOMIC DNA]</scope>
    <source>
        <strain evidence="12 13">NRRL B-3589</strain>
    </source>
</reference>
<proteinExistence type="predicted"/>
<dbReference type="InterPro" id="IPR004383">
    <property type="entry name" value="rRNA_lsu_MTrfase_RlmN/Cfr"/>
</dbReference>
<keyword evidence="5" id="KW-0489">Methyltransferase</keyword>
<organism evidence="12 13">
    <name type="scientific">Streptomyces varsoviensis</name>
    <dbReference type="NCBI Taxonomy" id="67373"/>
    <lineage>
        <taxon>Bacteria</taxon>
        <taxon>Bacillati</taxon>
        <taxon>Actinomycetota</taxon>
        <taxon>Actinomycetes</taxon>
        <taxon>Kitasatosporales</taxon>
        <taxon>Streptomycetaceae</taxon>
        <taxon>Streptomyces</taxon>
    </lineage>
</organism>
<comment type="cofactor">
    <cofactor evidence="1">
        <name>[4Fe-4S] cluster</name>
        <dbReference type="ChEBI" id="CHEBI:49883"/>
    </cofactor>
</comment>
<keyword evidence="9" id="KW-0408">Iron</keyword>
<evidence type="ECO:0000259" key="11">
    <source>
        <dbReference type="PROSITE" id="PS51918"/>
    </source>
</evidence>
<dbReference type="SFLD" id="SFLDG01062">
    <property type="entry name" value="methyltransferase_(Class_A)"/>
    <property type="match status" value="1"/>
</dbReference>
<dbReference type="SUPFAM" id="SSF102114">
    <property type="entry name" value="Radical SAM enzymes"/>
    <property type="match status" value="1"/>
</dbReference>
<comment type="subcellular location">
    <subcellularLocation>
        <location evidence="2">Cytoplasm</location>
    </subcellularLocation>
</comment>
<dbReference type="PROSITE" id="PS51918">
    <property type="entry name" value="RADICAL_SAM"/>
    <property type="match status" value="1"/>
</dbReference>
<dbReference type="CDD" id="cd01335">
    <property type="entry name" value="Radical_SAM"/>
    <property type="match status" value="1"/>
</dbReference>
<sequence length="299" mass="32200">MKIAEKKTSADGSVKYLWQVPSSGSTVESIYYQLGDEPHTCISTEAGCNVGCVFCETGKQRNLGDLTSQEIYDQVALTAADLPDGVPGGRFTKVVVAGMGEPLLNFDNLRDAAIRLLADGLTEQVTVTTSGIVPQMRRLPSMPISLLSVSLHATTNEVRTRLIPTNKTYSLEDVVAAAREYRLASGVPVIMNYLLFDGVNDTDADLDRLVALLDRDVFSVKLKSWNEVPDAGLIPSPSARYEHFRDGLDAAGFDVSICVSAGVDVGGGCGQLRSVHREMKRARRTFVGTPSAADARSDV</sequence>
<evidence type="ECO:0000256" key="1">
    <source>
        <dbReference type="ARBA" id="ARBA00001966"/>
    </source>
</evidence>